<evidence type="ECO:0000256" key="3">
    <source>
        <dbReference type="SAM" id="SignalP"/>
    </source>
</evidence>
<keyword evidence="6" id="KW-1185">Reference proteome</keyword>
<reference evidence="5 6" key="1">
    <citation type="journal article" date="2021" name="Nat. Commun.">
        <title>Incipient diploidization of the medicinal plant Perilla within 10,000 years.</title>
        <authorList>
            <person name="Zhang Y."/>
            <person name="Shen Q."/>
            <person name="Leng L."/>
            <person name="Zhang D."/>
            <person name="Chen S."/>
            <person name="Shi Y."/>
            <person name="Ning Z."/>
            <person name="Chen S."/>
        </authorList>
    </citation>
    <scope>NUCLEOTIDE SEQUENCE [LARGE SCALE GENOMIC DNA]</scope>
    <source>
        <strain evidence="6">cv. PC099</strain>
    </source>
</reference>
<dbReference type="InterPro" id="IPR001611">
    <property type="entry name" value="Leu-rich_rpt"/>
</dbReference>
<sequence>MVSEFRAAFALISILAWLLLTGHATPSDIECLKAIKSSFKDPNNYLASWIFDNSSICKFTGIECWHQDDNKVINIRLSGFGLKGEFPLGIAGCASMTGLDLSGNSIHGNIPSNISKLMTYITSLDLSSNQFSGEIPADLANCSYLNVLKLDNNRLAGHIPPQIGLLNRLRTFSVAKNQLTGRIPIFRNISFPAGSYAGNPGLCGKPLPAC</sequence>
<keyword evidence="2" id="KW-0677">Repeat</keyword>
<feature type="chain" id="PRO_5042215935" description="Leucine-rich repeat-containing N-terminal plant-type domain-containing protein" evidence="3">
    <location>
        <begin position="25"/>
        <end position="210"/>
    </location>
</feature>
<keyword evidence="1" id="KW-0433">Leucine-rich repeat</keyword>
<proteinExistence type="predicted"/>
<evidence type="ECO:0000256" key="1">
    <source>
        <dbReference type="ARBA" id="ARBA00022614"/>
    </source>
</evidence>
<dbReference type="PANTHER" id="PTHR48010:SF55">
    <property type="entry name" value="OS01G0607900 PROTEIN"/>
    <property type="match status" value="1"/>
</dbReference>
<dbReference type="EMBL" id="SDAM02000150">
    <property type="protein sequence ID" value="KAH6827376.1"/>
    <property type="molecule type" value="Genomic_DNA"/>
</dbReference>
<evidence type="ECO:0000256" key="2">
    <source>
        <dbReference type="ARBA" id="ARBA00022737"/>
    </source>
</evidence>
<keyword evidence="3" id="KW-0732">Signal</keyword>
<evidence type="ECO:0000313" key="5">
    <source>
        <dbReference type="EMBL" id="KAH6827376.1"/>
    </source>
</evidence>
<dbReference type="FunFam" id="3.80.10.10:FF:000627">
    <property type="entry name" value="Probable leucine-rich repeat receptor-like protein kinase At2g33170"/>
    <property type="match status" value="1"/>
</dbReference>
<dbReference type="Pfam" id="PF08263">
    <property type="entry name" value="LRRNT_2"/>
    <property type="match status" value="1"/>
</dbReference>
<accession>A0AAD4J5R4</accession>
<dbReference type="PANTHER" id="PTHR48010">
    <property type="entry name" value="OS05G0588300 PROTEIN"/>
    <property type="match status" value="1"/>
</dbReference>
<protein>
    <recommendedName>
        <fullName evidence="4">Leucine-rich repeat-containing N-terminal plant-type domain-containing protein</fullName>
    </recommendedName>
</protein>
<name>A0AAD4J5R4_PERFH</name>
<dbReference type="InterPro" id="IPR050994">
    <property type="entry name" value="At_inactive_RLKs"/>
</dbReference>
<feature type="domain" description="Leucine-rich repeat-containing N-terminal plant-type" evidence="4">
    <location>
        <begin position="26"/>
        <end position="65"/>
    </location>
</feature>
<dbReference type="InterPro" id="IPR013210">
    <property type="entry name" value="LRR_N_plant-typ"/>
</dbReference>
<feature type="signal peptide" evidence="3">
    <location>
        <begin position="1"/>
        <end position="24"/>
    </location>
</feature>
<evidence type="ECO:0000259" key="4">
    <source>
        <dbReference type="Pfam" id="PF08263"/>
    </source>
</evidence>
<dbReference type="AlphaFoldDB" id="A0AAD4J5R4"/>
<dbReference type="InterPro" id="IPR032675">
    <property type="entry name" value="LRR_dom_sf"/>
</dbReference>
<dbReference type="Pfam" id="PF00560">
    <property type="entry name" value="LRR_1"/>
    <property type="match status" value="3"/>
</dbReference>
<dbReference type="Proteomes" id="UP001190926">
    <property type="component" value="Unassembled WGS sequence"/>
</dbReference>
<dbReference type="Gene3D" id="3.80.10.10">
    <property type="entry name" value="Ribonuclease Inhibitor"/>
    <property type="match status" value="1"/>
</dbReference>
<evidence type="ECO:0000313" key="6">
    <source>
        <dbReference type="Proteomes" id="UP001190926"/>
    </source>
</evidence>
<dbReference type="SUPFAM" id="SSF52058">
    <property type="entry name" value="L domain-like"/>
    <property type="match status" value="1"/>
</dbReference>
<comment type="caution">
    <text evidence="5">The sequence shown here is derived from an EMBL/GenBank/DDBJ whole genome shotgun (WGS) entry which is preliminary data.</text>
</comment>
<gene>
    <name evidence="5" type="ORF">C2S53_016077</name>
</gene>
<organism evidence="5 6">
    <name type="scientific">Perilla frutescens var. hirtella</name>
    <name type="common">Perilla citriodora</name>
    <name type="synonym">Perilla setoyensis</name>
    <dbReference type="NCBI Taxonomy" id="608512"/>
    <lineage>
        <taxon>Eukaryota</taxon>
        <taxon>Viridiplantae</taxon>
        <taxon>Streptophyta</taxon>
        <taxon>Embryophyta</taxon>
        <taxon>Tracheophyta</taxon>
        <taxon>Spermatophyta</taxon>
        <taxon>Magnoliopsida</taxon>
        <taxon>eudicotyledons</taxon>
        <taxon>Gunneridae</taxon>
        <taxon>Pentapetalae</taxon>
        <taxon>asterids</taxon>
        <taxon>lamiids</taxon>
        <taxon>Lamiales</taxon>
        <taxon>Lamiaceae</taxon>
        <taxon>Nepetoideae</taxon>
        <taxon>Elsholtzieae</taxon>
        <taxon>Perilla</taxon>
    </lineage>
</organism>